<dbReference type="EMBL" id="CAXDID020000211">
    <property type="protein sequence ID" value="CAL6056753.1"/>
    <property type="molecule type" value="Genomic_DNA"/>
</dbReference>
<sequence length="228" mass="26213">MKLSQEIEQVFTKELNDSLRVLLMNRTQEMISNQELANFRSCQLSDSPKIVPVCLYDVARRLPLTSNDPMFQVGEYFSMLLTIKQNYMQVMGTQTANNMQLVQKFEDVINQLLREASNQILGHDIDINLSQSITASLMRAFPPTKPQFKPQTQTPTQQDIKNLEEMLFQIPNHHGRALVFGTFLREIGYTSDAVVLNGNQFDLDFTTMPAQQFWVLYEVARRFAPGVK</sequence>
<evidence type="ECO:0000313" key="2">
    <source>
        <dbReference type="EMBL" id="CAI9933676.1"/>
    </source>
</evidence>
<reference evidence="4 8" key="2">
    <citation type="submission" date="2024-07" db="EMBL/GenBank/DDBJ databases">
        <authorList>
            <person name="Akdeniz Z."/>
        </authorList>
    </citation>
    <scope>NUCLEOTIDE SEQUENCE [LARGE SCALE GENOMIC DNA]</scope>
</reference>
<evidence type="ECO:0000313" key="4">
    <source>
        <dbReference type="EMBL" id="CAL6008507.1"/>
    </source>
</evidence>
<dbReference type="EMBL" id="CAXDID020000103">
    <property type="protein sequence ID" value="CAL6027071.1"/>
    <property type="molecule type" value="Genomic_DNA"/>
</dbReference>
<evidence type="ECO:0000313" key="8">
    <source>
        <dbReference type="Proteomes" id="UP001642409"/>
    </source>
</evidence>
<protein>
    <submittedName>
        <fullName evidence="1">Uncharacterized protein</fullName>
    </submittedName>
</protein>
<dbReference type="EMBL" id="CATOUU010000967">
    <property type="protein sequence ID" value="CAI9963381.1"/>
    <property type="molecule type" value="Genomic_DNA"/>
</dbReference>
<accession>A0AA86N6I6</accession>
<dbReference type="EMBL" id="CATOUU010000548">
    <property type="protein sequence ID" value="CAI9933676.1"/>
    <property type="molecule type" value="Genomic_DNA"/>
</dbReference>
<evidence type="ECO:0000313" key="6">
    <source>
        <dbReference type="EMBL" id="CAL6056753.1"/>
    </source>
</evidence>
<dbReference type="EMBL" id="CAXDID020000057">
    <property type="protein sequence ID" value="CAL6008507.1"/>
    <property type="molecule type" value="Genomic_DNA"/>
</dbReference>
<gene>
    <name evidence="1" type="ORF">HINF_LOCUS1449</name>
    <name evidence="4" type="ORF">HINF_LOCUS21155</name>
    <name evidence="2" type="ORF">HINF_LOCUS21321</name>
    <name evidence="5" type="ORF">HINF_LOCUS31151</name>
    <name evidence="6" type="ORF">HINF_LOCUS47177</name>
    <name evidence="3" type="ORF">HINF_LOCUS51026</name>
    <name evidence="7" type="ORF">HINF_LOCUS64253</name>
</gene>
<dbReference type="AlphaFoldDB" id="A0AA86N6I6"/>
<comment type="caution">
    <text evidence="1">The sequence shown here is derived from an EMBL/GenBank/DDBJ whole genome shotgun (WGS) entry which is preliminary data.</text>
</comment>
<name>A0AA86N6I6_9EUKA</name>
<evidence type="ECO:0000313" key="1">
    <source>
        <dbReference type="EMBL" id="CAI9913804.1"/>
    </source>
</evidence>
<dbReference type="EMBL" id="CAXDID020000410">
    <property type="protein sequence ID" value="CAL6088699.1"/>
    <property type="molecule type" value="Genomic_DNA"/>
</dbReference>
<dbReference type="EMBL" id="CATOUU010000036">
    <property type="protein sequence ID" value="CAI9913804.1"/>
    <property type="molecule type" value="Genomic_DNA"/>
</dbReference>
<keyword evidence="8" id="KW-1185">Reference proteome</keyword>
<dbReference type="Proteomes" id="UP001642409">
    <property type="component" value="Unassembled WGS sequence"/>
</dbReference>
<proteinExistence type="predicted"/>
<evidence type="ECO:0000313" key="5">
    <source>
        <dbReference type="EMBL" id="CAL6027071.1"/>
    </source>
</evidence>
<evidence type="ECO:0000313" key="7">
    <source>
        <dbReference type="EMBL" id="CAL6088699.1"/>
    </source>
</evidence>
<evidence type="ECO:0000313" key="3">
    <source>
        <dbReference type="EMBL" id="CAI9963381.1"/>
    </source>
</evidence>
<reference evidence="1" key="1">
    <citation type="submission" date="2023-06" db="EMBL/GenBank/DDBJ databases">
        <authorList>
            <person name="Kurt Z."/>
        </authorList>
    </citation>
    <scope>NUCLEOTIDE SEQUENCE</scope>
</reference>
<organism evidence="1">
    <name type="scientific">Hexamita inflata</name>
    <dbReference type="NCBI Taxonomy" id="28002"/>
    <lineage>
        <taxon>Eukaryota</taxon>
        <taxon>Metamonada</taxon>
        <taxon>Diplomonadida</taxon>
        <taxon>Hexamitidae</taxon>
        <taxon>Hexamitinae</taxon>
        <taxon>Hexamita</taxon>
    </lineage>
</organism>